<proteinExistence type="predicted"/>
<comment type="caution">
    <text evidence="2">Lacks conserved residue(s) required for the propagation of feature annotation.</text>
</comment>
<feature type="region of interest" description="Disordered" evidence="3">
    <location>
        <begin position="171"/>
        <end position="204"/>
    </location>
</feature>
<reference evidence="7" key="1">
    <citation type="submission" date="2025-08" db="UniProtKB">
        <authorList>
            <consortium name="RefSeq"/>
        </authorList>
    </citation>
    <scope>IDENTIFICATION</scope>
</reference>
<evidence type="ECO:0000256" key="3">
    <source>
        <dbReference type="SAM" id="MobiDB-lite"/>
    </source>
</evidence>
<evidence type="ECO:0000259" key="5">
    <source>
        <dbReference type="Pfam" id="PF01683"/>
    </source>
</evidence>
<dbReference type="InterPro" id="IPR036055">
    <property type="entry name" value="LDL_receptor-like_sf"/>
</dbReference>
<feature type="disulfide bond" evidence="2">
    <location>
        <begin position="469"/>
        <end position="487"/>
    </location>
</feature>
<sequence length="505" mass="54788">MQFLTLPGIILVLCLRDTTASPVQAGLKLGDECNRDRDCEASISSSHCYLGYCRCQPFFAEYNGTKCLESSLLGYDCLVAGQCSMKVANSSCLAGVCRCEEGYLQFRRHTCLGPAKPGQVCYSHAHCRLWDSDTYCDFLIPDLFGRCQCTAPMRRDGDVCRRDALVRPPQRPVVQVAGEDEDSGNTDNQEGQQVTEEDDDEQETGVQLSWLKNVTRLLSTVTPTQLVPVILVTRPSVVTAGPDTPAPNELPDDDDAIVVEAEITELIQTTSTTTSAPIKTDRHEPSTLSAVSLGLACTSDMECKMADPYSRCSDGVCDCMSHENGTLSCGAKRPGCTRGTFQCRSSGTCISWFFVCDGRPDCSDGSDEECTLARCPAQAFRCKRSGLCVSRAGLCDGNRDCPDGEDEDSCNGRRKCPEGAFRCNNGQCLPAYEFCNAVISCRDGSDEPRGACRTRNRGRLTPRLCPFRCGNGRCRSDAIACSGRDGCGDGSDEKNCSVCRCPVTV</sequence>
<dbReference type="PANTHER" id="PTHR39069:SF1">
    <property type="entry name" value="ECDYSONE-INDUCIBLE GENE E1, ISOFORM A"/>
    <property type="match status" value="1"/>
</dbReference>
<feature type="domain" description="EB" evidence="5">
    <location>
        <begin position="62"/>
        <end position="111"/>
    </location>
</feature>
<dbReference type="PROSITE" id="PS01209">
    <property type="entry name" value="LDLRA_1"/>
    <property type="match status" value="2"/>
</dbReference>
<dbReference type="Proteomes" id="UP000694920">
    <property type="component" value="Unplaced"/>
</dbReference>
<dbReference type="RefSeq" id="XP_015605049.1">
    <property type="nucleotide sequence ID" value="XM_015749563.2"/>
</dbReference>
<evidence type="ECO:0000256" key="1">
    <source>
        <dbReference type="ARBA" id="ARBA00023157"/>
    </source>
</evidence>
<evidence type="ECO:0000313" key="7">
    <source>
        <dbReference type="RefSeq" id="XP_015605049.1"/>
    </source>
</evidence>
<keyword evidence="1 2" id="KW-1015">Disulfide bond</keyword>
<accession>A0AAJ7CA89</accession>
<evidence type="ECO:0000313" key="6">
    <source>
        <dbReference type="Proteomes" id="UP000694920"/>
    </source>
</evidence>
<dbReference type="Pfam" id="PF01683">
    <property type="entry name" value="EB"/>
    <property type="match status" value="1"/>
</dbReference>
<feature type="disulfide bond" evidence="2">
    <location>
        <begin position="423"/>
        <end position="441"/>
    </location>
</feature>
<gene>
    <name evidence="7" type="primary">LOC107272414</name>
</gene>
<dbReference type="SUPFAM" id="SSF57424">
    <property type="entry name" value="LDL receptor-like module"/>
    <property type="match status" value="4"/>
</dbReference>
<keyword evidence="4" id="KW-0732">Signal</keyword>
<evidence type="ECO:0000256" key="2">
    <source>
        <dbReference type="PROSITE-ProRule" id="PRU00124"/>
    </source>
</evidence>
<protein>
    <submittedName>
        <fullName evidence="7">Uncharacterized protein LOC107272414</fullName>
    </submittedName>
</protein>
<dbReference type="CDD" id="cd00112">
    <property type="entry name" value="LDLa"/>
    <property type="match status" value="4"/>
</dbReference>
<feature type="disulfide bond" evidence="2">
    <location>
        <begin position="481"/>
        <end position="496"/>
    </location>
</feature>
<keyword evidence="6" id="KW-1185">Reference proteome</keyword>
<evidence type="ECO:0000256" key="4">
    <source>
        <dbReference type="SAM" id="SignalP"/>
    </source>
</evidence>
<dbReference type="InterPro" id="IPR006149">
    <property type="entry name" value="EB_dom"/>
</dbReference>
<dbReference type="InterPro" id="IPR002172">
    <property type="entry name" value="LDrepeatLR_classA_rpt"/>
</dbReference>
<dbReference type="PRINTS" id="PR00261">
    <property type="entry name" value="LDLRECEPTOR"/>
</dbReference>
<dbReference type="Pfam" id="PF00057">
    <property type="entry name" value="Ldl_recept_a"/>
    <property type="match status" value="4"/>
</dbReference>
<dbReference type="PANTHER" id="PTHR39069">
    <property type="entry name" value="ECDYSONE-INDUCIBLE GENE E1, ISOFORM A"/>
    <property type="match status" value="1"/>
</dbReference>
<feature type="chain" id="PRO_5042490318" evidence="4">
    <location>
        <begin position="21"/>
        <end position="505"/>
    </location>
</feature>
<dbReference type="InterPro" id="IPR023415">
    <property type="entry name" value="LDLR_class-A_CS"/>
</dbReference>
<dbReference type="KEGG" id="ccin:107272414"/>
<feature type="disulfide bond" evidence="2">
    <location>
        <begin position="395"/>
        <end position="410"/>
    </location>
</feature>
<name>A0AAJ7CA89_CEPCN</name>
<organism evidence="6 7">
    <name type="scientific">Cephus cinctus</name>
    <name type="common">Wheat stem sawfly</name>
    <dbReference type="NCBI Taxonomy" id="211228"/>
    <lineage>
        <taxon>Eukaryota</taxon>
        <taxon>Metazoa</taxon>
        <taxon>Ecdysozoa</taxon>
        <taxon>Arthropoda</taxon>
        <taxon>Hexapoda</taxon>
        <taxon>Insecta</taxon>
        <taxon>Pterygota</taxon>
        <taxon>Neoptera</taxon>
        <taxon>Endopterygota</taxon>
        <taxon>Hymenoptera</taxon>
        <taxon>Cephoidea</taxon>
        <taxon>Cephidae</taxon>
        <taxon>Cephus</taxon>
    </lineage>
</organism>
<feature type="disulfide bond" evidence="2">
    <location>
        <begin position="416"/>
        <end position="428"/>
    </location>
</feature>
<dbReference type="PROSITE" id="PS50068">
    <property type="entry name" value="LDLRA_2"/>
    <property type="match status" value="4"/>
</dbReference>
<dbReference type="AlphaFoldDB" id="A0AAJ7CA89"/>
<dbReference type="SMART" id="SM00192">
    <property type="entry name" value="LDLa"/>
    <property type="match status" value="4"/>
</dbReference>
<dbReference type="GeneID" id="107272414"/>
<dbReference type="CTD" id="45879"/>
<dbReference type="Gene3D" id="4.10.400.10">
    <property type="entry name" value="Low-density Lipoprotein Receptor"/>
    <property type="match status" value="4"/>
</dbReference>
<feature type="signal peptide" evidence="4">
    <location>
        <begin position="1"/>
        <end position="20"/>
    </location>
</feature>